<accession>A0ABP9L7Z4</accession>
<dbReference type="RefSeq" id="WP_259550370.1">
    <property type="nucleotide sequence ID" value="NZ_BAABHW010000002.1"/>
</dbReference>
<dbReference type="PROSITE" id="PS00759">
    <property type="entry name" value="ARGE_DAPE_CPG2_2"/>
    <property type="match status" value="1"/>
</dbReference>
<dbReference type="Pfam" id="PF01546">
    <property type="entry name" value="Peptidase_M20"/>
    <property type="match status" value="1"/>
</dbReference>
<name>A0ABP9L7Z4_9RHOB</name>
<dbReference type="NCBIfam" id="TIGR01882">
    <property type="entry name" value="peptidase-T"/>
    <property type="match status" value="1"/>
</dbReference>
<dbReference type="EMBL" id="BAABHW010000002">
    <property type="protein sequence ID" value="GAA5072999.1"/>
    <property type="molecule type" value="Genomic_DNA"/>
</dbReference>
<dbReference type="PROSITE" id="PS00758">
    <property type="entry name" value="ARGE_DAPE_CPG2_1"/>
    <property type="match status" value="1"/>
</dbReference>
<dbReference type="PANTHER" id="PTHR42994:SF1">
    <property type="entry name" value="PEPTIDASE T"/>
    <property type="match status" value="1"/>
</dbReference>
<evidence type="ECO:0000256" key="1">
    <source>
        <dbReference type="ARBA" id="ARBA00001947"/>
    </source>
</evidence>
<comment type="cofactor">
    <cofactor evidence="1">
        <name>Zn(2+)</name>
        <dbReference type="ChEBI" id="CHEBI:29105"/>
    </cofactor>
</comment>
<dbReference type="Proteomes" id="UP001499910">
    <property type="component" value="Unassembled WGS sequence"/>
</dbReference>
<dbReference type="InterPro" id="IPR010161">
    <property type="entry name" value="Peptidase_M20B"/>
</dbReference>
<evidence type="ECO:0000313" key="10">
    <source>
        <dbReference type="EMBL" id="GAA5072999.1"/>
    </source>
</evidence>
<comment type="similarity">
    <text evidence="2">Belongs to the peptidase M20B family.</text>
</comment>
<keyword evidence="11" id="KW-1185">Reference proteome</keyword>
<comment type="caution">
    <text evidence="10">The sequence shown here is derived from an EMBL/GenBank/DDBJ whole genome shotgun (WGS) entry which is preliminary data.</text>
</comment>
<evidence type="ECO:0000256" key="2">
    <source>
        <dbReference type="ARBA" id="ARBA00009692"/>
    </source>
</evidence>
<dbReference type="SUPFAM" id="SSF55031">
    <property type="entry name" value="Bacterial exopeptidase dimerisation domain"/>
    <property type="match status" value="1"/>
</dbReference>
<gene>
    <name evidence="10" type="primary">pepT</name>
    <name evidence="10" type="ORF">GCM10023209_18310</name>
</gene>
<sequence length="418" mass="45415">MPRDFDAELEERLLRYTAIDSQSDENSPSQPSTAIQLDMQTLLVRELQEIGAEDVTLTDYGAVLATIPGTVPGPTVGFLAHVDTAPQFNATGVKPRVIRGYNGGAITYPDAPELQLTPEDNPYLAEKQGHDIITASGTTLLGADDKAGVAIIMTAARQMLADPDMKRGPVRIAFTPDEEIGRGVDERLPKDLGADFAYTFDGQRVGEIEYETFSADGGYVEIEGVSIHPGLATGKLVNALHLAAKIIDMLPQATMTPETTGDREGFWMVTDLNGSAAHASLRFILRDFEREGLAAKGEMLKQVCAAVQATEPRARITCEIRKQYRNMRYWLEEDMTPVDLARDAVKDLGLEPVSVPIRGGTDGSRLTEMGVPCPNLFTGMQNIHGPLEWISVQDMALAAQLCLKLTQRAAQTESPESA</sequence>
<dbReference type="InterPro" id="IPR011650">
    <property type="entry name" value="Peptidase_M20_dimer"/>
</dbReference>
<dbReference type="CDD" id="cd03892">
    <property type="entry name" value="M20_peptT"/>
    <property type="match status" value="1"/>
</dbReference>
<evidence type="ECO:0000313" key="11">
    <source>
        <dbReference type="Proteomes" id="UP001499910"/>
    </source>
</evidence>
<keyword evidence="4" id="KW-0479">Metal-binding</keyword>
<organism evidence="10 11">
    <name type="scientific">[Roseibacterium] beibuensis</name>
    <dbReference type="NCBI Taxonomy" id="1193142"/>
    <lineage>
        <taxon>Bacteria</taxon>
        <taxon>Pseudomonadati</taxon>
        <taxon>Pseudomonadota</taxon>
        <taxon>Alphaproteobacteria</taxon>
        <taxon>Rhodobacterales</taxon>
        <taxon>Roseobacteraceae</taxon>
        <taxon>Roseicyclus</taxon>
    </lineage>
</organism>
<dbReference type="PANTHER" id="PTHR42994">
    <property type="entry name" value="PEPTIDASE T"/>
    <property type="match status" value="1"/>
</dbReference>
<protein>
    <recommendedName>
        <fullName evidence="8">Peptidase T</fullName>
        <ecNumber evidence="8">3.4.11.4</ecNumber>
    </recommendedName>
</protein>
<reference evidence="11" key="1">
    <citation type="journal article" date="2019" name="Int. J. Syst. Evol. Microbiol.">
        <title>The Global Catalogue of Microorganisms (GCM) 10K type strain sequencing project: providing services to taxonomists for standard genome sequencing and annotation.</title>
        <authorList>
            <consortium name="The Broad Institute Genomics Platform"/>
            <consortium name="The Broad Institute Genome Sequencing Center for Infectious Disease"/>
            <person name="Wu L."/>
            <person name="Ma J."/>
        </authorList>
    </citation>
    <scope>NUCLEOTIDE SEQUENCE [LARGE SCALE GENOMIC DNA]</scope>
    <source>
        <strain evidence="11">JCM 18015</strain>
    </source>
</reference>
<dbReference type="InterPro" id="IPR001261">
    <property type="entry name" value="ArgE/DapE_CS"/>
</dbReference>
<dbReference type="NCBIfam" id="NF003976">
    <property type="entry name" value="PRK05469.1"/>
    <property type="match status" value="1"/>
</dbReference>
<feature type="domain" description="Peptidase M20 dimerisation" evidence="9">
    <location>
        <begin position="210"/>
        <end position="305"/>
    </location>
</feature>
<evidence type="ECO:0000256" key="3">
    <source>
        <dbReference type="ARBA" id="ARBA00022670"/>
    </source>
</evidence>
<keyword evidence="6" id="KW-0862">Zinc</keyword>
<evidence type="ECO:0000256" key="4">
    <source>
        <dbReference type="ARBA" id="ARBA00022723"/>
    </source>
</evidence>
<keyword evidence="3" id="KW-0645">Protease</keyword>
<evidence type="ECO:0000256" key="8">
    <source>
        <dbReference type="NCBIfam" id="TIGR01882"/>
    </source>
</evidence>
<dbReference type="InterPro" id="IPR002933">
    <property type="entry name" value="Peptidase_M20"/>
</dbReference>
<dbReference type="Gene3D" id="3.40.630.10">
    <property type="entry name" value="Zn peptidases"/>
    <property type="match status" value="1"/>
</dbReference>
<proteinExistence type="inferred from homology"/>
<dbReference type="SUPFAM" id="SSF53187">
    <property type="entry name" value="Zn-dependent exopeptidases"/>
    <property type="match status" value="1"/>
</dbReference>
<dbReference type="NCBIfam" id="NF009920">
    <property type="entry name" value="PRK13381.1"/>
    <property type="match status" value="1"/>
</dbReference>
<dbReference type="Gene3D" id="3.30.70.360">
    <property type="match status" value="1"/>
</dbReference>
<evidence type="ECO:0000259" key="9">
    <source>
        <dbReference type="Pfam" id="PF07687"/>
    </source>
</evidence>
<evidence type="ECO:0000256" key="5">
    <source>
        <dbReference type="ARBA" id="ARBA00022801"/>
    </source>
</evidence>
<evidence type="ECO:0000256" key="7">
    <source>
        <dbReference type="ARBA" id="ARBA00023049"/>
    </source>
</evidence>
<evidence type="ECO:0000256" key="6">
    <source>
        <dbReference type="ARBA" id="ARBA00022833"/>
    </source>
</evidence>
<keyword evidence="5" id="KW-0378">Hydrolase</keyword>
<dbReference type="InterPro" id="IPR036264">
    <property type="entry name" value="Bact_exopeptidase_dim_dom"/>
</dbReference>
<dbReference type="EC" id="3.4.11.4" evidence="8"/>
<dbReference type="PIRSF" id="PIRSF037215">
    <property type="entry name" value="Peptidase_M20B"/>
    <property type="match status" value="1"/>
</dbReference>
<keyword evidence="7" id="KW-0482">Metalloprotease</keyword>
<dbReference type="Pfam" id="PF07687">
    <property type="entry name" value="M20_dimer"/>
    <property type="match status" value="1"/>
</dbReference>